<dbReference type="InterPro" id="IPR036390">
    <property type="entry name" value="WH_DNA-bd_sf"/>
</dbReference>
<evidence type="ECO:0000256" key="1">
    <source>
        <dbReference type="ARBA" id="ARBA00009437"/>
    </source>
</evidence>
<evidence type="ECO:0000313" key="6">
    <source>
        <dbReference type="EMBL" id="KGR86762.1"/>
    </source>
</evidence>
<dbReference type="FunFam" id="1.10.10.10:FF:000001">
    <property type="entry name" value="LysR family transcriptional regulator"/>
    <property type="match status" value="1"/>
</dbReference>
<organism evidence="6 7">
    <name type="scientific">Lysinibacillus odysseyi 34hs-1 = NBRC 100172</name>
    <dbReference type="NCBI Taxonomy" id="1220589"/>
    <lineage>
        <taxon>Bacteria</taxon>
        <taxon>Bacillati</taxon>
        <taxon>Bacillota</taxon>
        <taxon>Bacilli</taxon>
        <taxon>Bacillales</taxon>
        <taxon>Bacillaceae</taxon>
        <taxon>Lysinibacillus</taxon>
    </lineage>
</organism>
<reference evidence="6 7" key="1">
    <citation type="submission" date="2014-02" db="EMBL/GenBank/DDBJ databases">
        <title>Draft genome sequence of Lysinibacillus odysseyi NBRC 100172.</title>
        <authorList>
            <person name="Zhang F."/>
            <person name="Wang G."/>
            <person name="Zhang L."/>
        </authorList>
    </citation>
    <scope>NUCLEOTIDE SEQUENCE [LARGE SCALE GENOMIC DNA]</scope>
    <source>
        <strain evidence="6 7">NBRC 100172</strain>
    </source>
</reference>
<dbReference type="SUPFAM" id="SSF46785">
    <property type="entry name" value="Winged helix' DNA-binding domain"/>
    <property type="match status" value="1"/>
</dbReference>
<dbReference type="SUPFAM" id="SSF53850">
    <property type="entry name" value="Periplasmic binding protein-like II"/>
    <property type="match status" value="1"/>
</dbReference>
<comment type="similarity">
    <text evidence="1">Belongs to the LysR transcriptional regulatory family.</text>
</comment>
<dbReference type="PANTHER" id="PTHR30126">
    <property type="entry name" value="HTH-TYPE TRANSCRIPTIONAL REGULATOR"/>
    <property type="match status" value="1"/>
</dbReference>
<dbReference type="InterPro" id="IPR000847">
    <property type="entry name" value="LysR_HTH_N"/>
</dbReference>
<sequence length="293" mass="32999">MLGKLDLYRIFHIVCKCNSFSKAAQSLYMTQPAISQAMAQLEKDLGTYLFYRTPKGVTLTSEGEVLHDYVKSALGILEAGEGKMLEFQNLSTGRLRIGVGDTISRYYLLPTLEAFSKKYPGIKLKVLNGTTSEIVAYIKAGEADLGICNLPVQDEQLNVSACKEIHDIFVCGEKYKNMIERPVSLNFLMKMPLIFLERKANSRKYVEDYLKDQGFIISPEFELGSHELLLEFAKINLGIACVTKEFSEDYLGRGLVHEIPLQQPIPIRNIGICHLRSVPLSRAAEKFIQLIYS</sequence>
<keyword evidence="7" id="KW-1185">Reference proteome</keyword>
<dbReference type="EMBL" id="JPVP01000050">
    <property type="protein sequence ID" value="KGR86762.1"/>
    <property type="molecule type" value="Genomic_DNA"/>
</dbReference>
<dbReference type="AlphaFoldDB" id="A0A0A3JIF5"/>
<keyword evidence="3" id="KW-0238">DNA-binding</keyword>
<dbReference type="Pfam" id="PF00126">
    <property type="entry name" value="HTH_1"/>
    <property type="match status" value="1"/>
</dbReference>
<evidence type="ECO:0000259" key="5">
    <source>
        <dbReference type="PROSITE" id="PS50931"/>
    </source>
</evidence>
<dbReference type="GO" id="GO:0003700">
    <property type="term" value="F:DNA-binding transcription factor activity"/>
    <property type="evidence" value="ECO:0007669"/>
    <property type="project" value="InterPro"/>
</dbReference>
<dbReference type="PANTHER" id="PTHR30126:SF64">
    <property type="entry name" value="HTH-TYPE TRANSCRIPTIONAL REGULATOR CITR"/>
    <property type="match status" value="1"/>
</dbReference>
<keyword evidence="2" id="KW-0805">Transcription regulation</keyword>
<dbReference type="PRINTS" id="PR00039">
    <property type="entry name" value="HTHLYSR"/>
</dbReference>
<dbReference type="GO" id="GO:0000976">
    <property type="term" value="F:transcription cis-regulatory region binding"/>
    <property type="evidence" value="ECO:0007669"/>
    <property type="project" value="TreeGrafter"/>
</dbReference>
<evidence type="ECO:0000313" key="7">
    <source>
        <dbReference type="Proteomes" id="UP000030437"/>
    </source>
</evidence>
<dbReference type="Proteomes" id="UP000030437">
    <property type="component" value="Unassembled WGS sequence"/>
</dbReference>
<feature type="domain" description="HTH lysR-type" evidence="5">
    <location>
        <begin position="1"/>
        <end position="60"/>
    </location>
</feature>
<dbReference type="PROSITE" id="PS50931">
    <property type="entry name" value="HTH_LYSR"/>
    <property type="match status" value="1"/>
</dbReference>
<gene>
    <name evidence="6" type="ORF">CD32_05345</name>
</gene>
<dbReference type="Pfam" id="PF03466">
    <property type="entry name" value="LysR_substrate"/>
    <property type="match status" value="1"/>
</dbReference>
<evidence type="ECO:0000256" key="4">
    <source>
        <dbReference type="ARBA" id="ARBA00023163"/>
    </source>
</evidence>
<protein>
    <submittedName>
        <fullName evidence="6">LysR family transcriptional regulator</fullName>
    </submittedName>
</protein>
<dbReference type="OrthoDB" id="9778774at2"/>
<comment type="caution">
    <text evidence="6">The sequence shown here is derived from an EMBL/GenBank/DDBJ whole genome shotgun (WGS) entry which is preliminary data.</text>
</comment>
<dbReference type="Gene3D" id="1.10.10.10">
    <property type="entry name" value="Winged helix-like DNA-binding domain superfamily/Winged helix DNA-binding domain"/>
    <property type="match status" value="1"/>
</dbReference>
<keyword evidence="4" id="KW-0804">Transcription</keyword>
<proteinExistence type="inferred from homology"/>
<dbReference type="RefSeq" id="WP_036152071.1">
    <property type="nucleotide sequence ID" value="NZ_AVCX01000011.1"/>
</dbReference>
<dbReference type="eggNOG" id="COG0583">
    <property type="taxonomic scope" value="Bacteria"/>
</dbReference>
<dbReference type="STRING" id="1220589.CD32_05345"/>
<dbReference type="InterPro" id="IPR036388">
    <property type="entry name" value="WH-like_DNA-bd_sf"/>
</dbReference>
<dbReference type="CDD" id="cd05466">
    <property type="entry name" value="PBP2_LTTR_substrate"/>
    <property type="match status" value="1"/>
</dbReference>
<dbReference type="Gene3D" id="3.40.190.290">
    <property type="match status" value="1"/>
</dbReference>
<dbReference type="InterPro" id="IPR005119">
    <property type="entry name" value="LysR_subst-bd"/>
</dbReference>
<accession>A0A0A3JIF5</accession>
<name>A0A0A3JIF5_9BACI</name>
<evidence type="ECO:0000256" key="2">
    <source>
        <dbReference type="ARBA" id="ARBA00023015"/>
    </source>
</evidence>
<evidence type="ECO:0000256" key="3">
    <source>
        <dbReference type="ARBA" id="ARBA00023125"/>
    </source>
</evidence>